<dbReference type="AlphaFoldDB" id="A0A656HD37"/>
<proteinExistence type="predicted"/>
<accession>A0A656HD37</accession>
<gene>
    <name evidence="1" type="ORF">Thini_0729</name>
</gene>
<organism evidence="1 2">
    <name type="scientific">Thiothrix nivea (strain ATCC 35100 / DSM 5205 / JP2)</name>
    <dbReference type="NCBI Taxonomy" id="870187"/>
    <lineage>
        <taxon>Bacteria</taxon>
        <taxon>Pseudomonadati</taxon>
        <taxon>Pseudomonadota</taxon>
        <taxon>Gammaproteobacteria</taxon>
        <taxon>Thiotrichales</taxon>
        <taxon>Thiotrichaceae</taxon>
        <taxon>Thiothrix</taxon>
    </lineage>
</organism>
<evidence type="ECO:0000313" key="1">
    <source>
        <dbReference type="EMBL" id="EIJ33366.1"/>
    </source>
</evidence>
<reference evidence="2" key="1">
    <citation type="journal article" date="2011" name="Stand. Genomic Sci.">
        <title>Genome sequence of the filamentous, gliding Thiothrix nivea neotype strain (JP2(T)).</title>
        <authorList>
            <person name="Lapidus A."/>
            <person name="Nolan M."/>
            <person name="Lucas S."/>
            <person name="Glavina Del Rio T."/>
            <person name="Tice H."/>
            <person name="Cheng J.F."/>
            <person name="Tapia R."/>
            <person name="Han C."/>
            <person name="Goodwin L."/>
            <person name="Pitluck S."/>
            <person name="Liolios K."/>
            <person name="Pagani I."/>
            <person name="Ivanova N."/>
            <person name="Huntemann M."/>
            <person name="Mavromatis K."/>
            <person name="Mikhailova N."/>
            <person name="Pati A."/>
            <person name="Chen A."/>
            <person name="Palaniappan K."/>
            <person name="Land M."/>
            <person name="Brambilla E.M."/>
            <person name="Rohde M."/>
            <person name="Abt B."/>
            <person name="Verbarg S."/>
            <person name="Goker M."/>
            <person name="Bristow J."/>
            <person name="Eisen J.A."/>
            <person name="Markowitz V."/>
            <person name="Hugenholtz P."/>
            <person name="Kyrpides N.C."/>
            <person name="Klenk H.P."/>
            <person name="Woyke T."/>
        </authorList>
    </citation>
    <scope>NUCLEOTIDE SEQUENCE [LARGE SCALE GENOMIC DNA]</scope>
    <source>
        <strain evidence="2">ATCC 35100 / DSM 5205 / JP2</strain>
    </source>
</reference>
<sequence length="81" mass="8925">MKTKTFHQTHLPAIEHLRQELEALESLIQVSADSVKLCAAPELSAAANVLQMAADRAFEASEHAKKLEQTLLAELDQEDEA</sequence>
<name>A0A656HD37_THINJ</name>
<dbReference type="RefSeq" id="WP_002707320.1">
    <property type="nucleotide sequence ID" value="NZ_JH651384.1"/>
</dbReference>
<protein>
    <submittedName>
        <fullName evidence="1">Uncharacterized protein</fullName>
    </submittedName>
</protein>
<evidence type="ECO:0000313" key="2">
    <source>
        <dbReference type="Proteomes" id="UP000005317"/>
    </source>
</evidence>
<keyword evidence="2" id="KW-1185">Reference proteome</keyword>
<dbReference type="EMBL" id="JH651384">
    <property type="protein sequence ID" value="EIJ33366.1"/>
    <property type="molecule type" value="Genomic_DNA"/>
</dbReference>
<dbReference type="Proteomes" id="UP000005317">
    <property type="component" value="Unassembled WGS sequence"/>
</dbReference>